<dbReference type="EMBL" id="HF935235">
    <property type="protein sequence ID" value="CCX05154.1"/>
    <property type="molecule type" value="Genomic_DNA"/>
</dbReference>
<protein>
    <recommendedName>
        <fullName evidence="5">Hydrophobin</fullName>
    </recommendedName>
</protein>
<organism evidence="3 4">
    <name type="scientific">Pyronema omphalodes (strain CBS 100304)</name>
    <name type="common">Pyronema confluens</name>
    <dbReference type="NCBI Taxonomy" id="1076935"/>
    <lineage>
        <taxon>Eukaryota</taxon>
        <taxon>Fungi</taxon>
        <taxon>Dikarya</taxon>
        <taxon>Ascomycota</taxon>
        <taxon>Pezizomycotina</taxon>
        <taxon>Pezizomycetes</taxon>
        <taxon>Pezizales</taxon>
        <taxon>Pyronemataceae</taxon>
        <taxon>Pyronema</taxon>
    </lineage>
</organism>
<evidence type="ECO:0008006" key="5">
    <source>
        <dbReference type="Google" id="ProtNLM"/>
    </source>
</evidence>
<proteinExistence type="predicted"/>
<keyword evidence="2" id="KW-0732">Signal</keyword>
<evidence type="ECO:0000256" key="1">
    <source>
        <dbReference type="SAM" id="MobiDB-lite"/>
    </source>
</evidence>
<sequence length="146" mass="15076">MKLLLPILFSLVTFTIAAPTTHAVPARPGSPLKNPVNLATPPKPAGPAKPAASKKPGTDFPNGVNPNGLPKAKLTDCNYMKVGKPGSVVKGISGCCPDSFVGCTVYEPMLGCGPRREVCCDKSVGVQRDAKKAKANCVTTNFATGP</sequence>
<dbReference type="AlphaFoldDB" id="U4KZM5"/>
<dbReference type="Proteomes" id="UP000018144">
    <property type="component" value="Unassembled WGS sequence"/>
</dbReference>
<dbReference type="OrthoDB" id="10396046at2759"/>
<evidence type="ECO:0000313" key="4">
    <source>
        <dbReference type="Proteomes" id="UP000018144"/>
    </source>
</evidence>
<feature type="chain" id="PRO_5004651538" description="Hydrophobin" evidence="2">
    <location>
        <begin position="18"/>
        <end position="146"/>
    </location>
</feature>
<feature type="region of interest" description="Disordered" evidence="1">
    <location>
        <begin position="23"/>
        <end position="67"/>
    </location>
</feature>
<reference evidence="3 4" key="1">
    <citation type="journal article" date="2013" name="PLoS Genet.">
        <title>The genome and development-dependent transcriptomes of Pyronema confluens: a window into fungal evolution.</title>
        <authorList>
            <person name="Traeger S."/>
            <person name="Altegoer F."/>
            <person name="Freitag M."/>
            <person name="Gabaldon T."/>
            <person name="Kempken F."/>
            <person name="Kumar A."/>
            <person name="Marcet-Houben M."/>
            <person name="Poggeler S."/>
            <person name="Stajich J.E."/>
            <person name="Nowrousian M."/>
        </authorList>
    </citation>
    <scope>NUCLEOTIDE SEQUENCE [LARGE SCALE GENOMIC DNA]</scope>
    <source>
        <strain evidence="4">CBS 100304</strain>
        <tissue evidence="3">Vegetative mycelium</tissue>
    </source>
</reference>
<feature type="signal peptide" evidence="2">
    <location>
        <begin position="1"/>
        <end position="17"/>
    </location>
</feature>
<gene>
    <name evidence="3" type="ORF">PCON_04741</name>
</gene>
<name>U4KZM5_PYROM</name>
<evidence type="ECO:0000256" key="2">
    <source>
        <dbReference type="SAM" id="SignalP"/>
    </source>
</evidence>
<evidence type="ECO:0000313" key="3">
    <source>
        <dbReference type="EMBL" id="CCX05154.1"/>
    </source>
</evidence>
<keyword evidence="4" id="KW-1185">Reference proteome</keyword>
<accession>U4KZM5</accession>